<dbReference type="Proteomes" id="UP000834106">
    <property type="component" value="Chromosome 1"/>
</dbReference>
<evidence type="ECO:0000313" key="1">
    <source>
        <dbReference type="EMBL" id="CAI9753808.1"/>
    </source>
</evidence>
<keyword evidence="2" id="KW-1185">Reference proteome</keyword>
<name>A0AAD2DIX7_9LAMI</name>
<organism evidence="1 2">
    <name type="scientific">Fraxinus pennsylvanica</name>
    <dbReference type="NCBI Taxonomy" id="56036"/>
    <lineage>
        <taxon>Eukaryota</taxon>
        <taxon>Viridiplantae</taxon>
        <taxon>Streptophyta</taxon>
        <taxon>Embryophyta</taxon>
        <taxon>Tracheophyta</taxon>
        <taxon>Spermatophyta</taxon>
        <taxon>Magnoliopsida</taxon>
        <taxon>eudicotyledons</taxon>
        <taxon>Gunneridae</taxon>
        <taxon>Pentapetalae</taxon>
        <taxon>asterids</taxon>
        <taxon>lamiids</taxon>
        <taxon>Lamiales</taxon>
        <taxon>Oleaceae</taxon>
        <taxon>Oleeae</taxon>
        <taxon>Fraxinus</taxon>
    </lineage>
</organism>
<accession>A0AAD2DIX7</accession>
<dbReference type="EMBL" id="OU503036">
    <property type="protein sequence ID" value="CAI9753808.1"/>
    <property type="molecule type" value="Genomic_DNA"/>
</dbReference>
<protein>
    <submittedName>
        <fullName evidence="1">Uncharacterized protein</fullName>
    </submittedName>
</protein>
<sequence length="111" mass="13035">MMSFIAKAFGNSMFVQYYMDKYAQKQERLEIGQKRRLTMSLKCREFAGDAVSVAMGINQSSTYTSQDEEELMNIQLEIRSKGHYIRDWPWHQVESYCRGYAEGNARGRTHF</sequence>
<dbReference type="AlphaFoldDB" id="A0AAD2DIX7"/>
<reference evidence="1" key="1">
    <citation type="submission" date="2023-05" db="EMBL/GenBank/DDBJ databases">
        <authorList>
            <person name="Huff M."/>
        </authorList>
    </citation>
    <scope>NUCLEOTIDE SEQUENCE</scope>
</reference>
<gene>
    <name evidence="1" type="ORF">FPE_LOCUS1239</name>
</gene>
<proteinExistence type="predicted"/>
<evidence type="ECO:0000313" key="2">
    <source>
        <dbReference type="Proteomes" id="UP000834106"/>
    </source>
</evidence>